<evidence type="ECO:0000313" key="4">
    <source>
        <dbReference type="Proteomes" id="UP000241890"/>
    </source>
</evidence>
<dbReference type="EMBL" id="BEYU01000166">
    <property type="protein sequence ID" value="GBG33683.1"/>
    <property type="molecule type" value="Genomic_DNA"/>
</dbReference>
<protein>
    <submittedName>
        <fullName evidence="3">Uncharacterized protein</fullName>
    </submittedName>
</protein>
<feature type="region of interest" description="Disordered" evidence="1">
    <location>
        <begin position="874"/>
        <end position="894"/>
    </location>
</feature>
<proteinExistence type="predicted"/>
<feature type="compositionally biased region" description="Basic and acidic residues" evidence="1">
    <location>
        <begin position="300"/>
        <end position="313"/>
    </location>
</feature>
<comment type="caution">
    <text evidence="3">The sequence shown here is derived from an EMBL/GenBank/DDBJ whole genome shotgun (WGS) entry which is preliminary data.</text>
</comment>
<accession>A0A2R5GY85</accession>
<keyword evidence="2" id="KW-1133">Transmembrane helix</keyword>
<sequence>MEAPEEAVSLRLSSRDGDSSDGDKPKKKGKPGRWFSLVCGGLWCLPILVLGLLGPVSWLLTIYFSIDIALAPSLVEQPLESASLGCNTLAQEAQRLGVTNLLWQGSCNNFDGIRDILDKSAYVDLITLLTMLIARQQDVKNWIASTFAQDTGCYDLTSKSMYYILSVVIFLLAIFVPRSFGSNSHSGKEAKMYRPIKEIATRFAFDRRLNNTNKDPEMRKDPNSWKAIFKRAKFWDSANRPENFAVLDSWDDKWRYIRDKMKPARSLALGGQKFASSDLQALLELTKNEDTETKPAAGDSSRHSDSDSPKRNLELSLIPEAEKRVREAEDLMSEKMANVEGAFNAHKMSLSHSFGRAVSQSRADSELAAVIEEARDAARALAEAEDHLNQLRANQRENANCTKRNGGGGTHDDRSMIVMEAMIEKASDNDHQWTFYRWISGTTDGDGRADGKEADEDQKILRKSAESTSNAFDICPHKLSNASANASPCAQSNFCADAAAYGLSIYEPCKSGSGDAGTPYLPKPAMATFRTNRFQLDKSATNIGVRSMDVLCVSFVAEKSLFVPIHRDSYHDELKDGDIESRGDHVTVDAEGFVDLTQFSGRCPVCTDPCRECSYGKKRVRTSCTDHFCVDVHKNPKVLLGGEWRCERCDDPCLRWNPKIRDADRFDTDRCKNCEGFCHHVKDPRTCKFCWCFSHNKARLIEKTDEDLIDGHYRPCPNCKPCEHAVYCREACDECFCQKHEIYKIARYSTQPCLTKPDASQKRFCPSCGEIPGPLTRKRFCKFTAKLFNCRQMDEGSTKRYTWIDILDHVTADRQSPSTSIWTQGGVRNDQNFEEIFEAIRAAQLEIGSFVDNPPGVQTSRMWLVYNPGSPDMRLDQGEARRSQQQEEGAGDEATRKLEIQELFHICGSQWVKNGEDLIRHDPAADILFASDYREIASYGSAESKEPRFDYRTVFSSEVLRKRLSEMEFERLQETIDSGPHAFFEKSNVKIQEEKDGNDAEGREDLYSRLIERRNEETRD</sequence>
<feature type="region of interest" description="Disordered" evidence="1">
    <location>
        <begin position="988"/>
        <end position="1020"/>
    </location>
</feature>
<dbReference type="Proteomes" id="UP000241890">
    <property type="component" value="Unassembled WGS sequence"/>
</dbReference>
<evidence type="ECO:0000313" key="3">
    <source>
        <dbReference type="EMBL" id="GBG33683.1"/>
    </source>
</evidence>
<feature type="compositionally biased region" description="Basic and acidic residues" evidence="1">
    <location>
        <begin position="13"/>
        <end position="24"/>
    </location>
</feature>
<feature type="region of interest" description="Disordered" evidence="1">
    <location>
        <begin position="392"/>
        <end position="413"/>
    </location>
</feature>
<evidence type="ECO:0000256" key="1">
    <source>
        <dbReference type="SAM" id="MobiDB-lite"/>
    </source>
</evidence>
<organism evidence="3 4">
    <name type="scientific">Hondaea fermentalgiana</name>
    <dbReference type="NCBI Taxonomy" id="2315210"/>
    <lineage>
        <taxon>Eukaryota</taxon>
        <taxon>Sar</taxon>
        <taxon>Stramenopiles</taxon>
        <taxon>Bigyra</taxon>
        <taxon>Labyrinthulomycetes</taxon>
        <taxon>Thraustochytrida</taxon>
        <taxon>Thraustochytriidae</taxon>
        <taxon>Hondaea</taxon>
    </lineage>
</organism>
<keyword evidence="4" id="KW-1185">Reference proteome</keyword>
<name>A0A2R5GY85_9STRA</name>
<feature type="transmembrane region" description="Helical" evidence="2">
    <location>
        <begin position="161"/>
        <end position="180"/>
    </location>
</feature>
<reference evidence="3 4" key="1">
    <citation type="submission" date="2017-12" db="EMBL/GenBank/DDBJ databases">
        <title>Sequencing, de novo assembly and annotation of complete genome of a new Thraustochytrid species, strain FCC1311.</title>
        <authorList>
            <person name="Sedici K."/>
            <person name="Godart F."/>
            <person name="Aiese Cigliano R."/>
            <person name="Sanseverino W."/>
            <person name="Barakat M."/>
            <person name="Ortet P."/>
            <person name="Marechal E."/>
            <person name="Cagnac O."/>
            <person name="Amato A."/>
        </authorList>
    </citation>
    <scope>NUCLEOTIDE SEQUENCE [LARGE SCALE GENOMIC DNA]</scope>
</reference>
<feature type="region of interest" description="Disordered" evidence="1">
    <location>
        <begin position="289"/>
        <end position="314"/>
    </location>
</feature>
<dbReference type="InParanoid" id="A0A2R5GY85"/>
<feature type="transmembrane region" description="Helical" evidence="2">
    <location>
        <begin position="34"/>
        <end position="52"/>
    </location>
</feature>
<feature type="compositionally biased region" description="Polar residues" evidence="1">
    <location>
        <begin position="392"/>
        <end position="403"/>
    </location>
</feature>
<evidence type="ECO:0000256" key="2">
    <source>
        <dbReference type="SAM" id="Phobius"/>
    </source>
</evidence>
<feature type="region of interest" description="Disordered" evidence="1">
    <location>
        <begin position="1"/>
        <end position="29"/>
    </location>
</feature>
<keyword evidence="2" id="KW-0472">Membrane</keyword>
<feature type="compositionally biased region" description="Basic and acidic residues" evidence="1">
    <location>
        <begin position="874"/>
        <end position="885"/>
    </location>
</feature>
<dbReference type="AlphaFoldDB" id="A0A2R5GY85"/>
<keyword evidence="2" id="KW-0812">Transmembrane</keyword>
<gene>
    <name evidence="3" type="ORF">FCC1311_099062</name>
</gene>